<keyword evidence="4" id="KW-1185">Reference proteome</keyword>
<dbReference type="Pfam" id="PF08021">
    <property type="entry name" value="FAD_binding_9"/>
    <property type="match status" value="2"/>
</dbReference>
<dbReference type="AlphaFoldDB" id="A0A9X1SYU1"/>
<dbReference type="EMBL" id="JAJOZR010000001">
    <property type="protein sequence ID" value="MCD7107712.1"/>
    <property type="molecule type" value="Genomic_DNA"/>
</dbReference>
<reference evidence="3" key="1">
    <citation type="submission" date="2021-12" db="EMBL/GenBank/DDBJ databases">
        <authorList>
            <person name="Li Y."/>
        </authorList>
    </citation>
    <scope>NUCLEOTIDE SEQUENCE</scope>
    <source>
        <strain evidence="3">DKSPLA3</strain>
    </source>
</reference>
<organism evidence="3 4">
    <name type="scientific">Rhizobium quercicola</name>
    <dbReference type="NCBI Taxonomy" id="2901226"/>
    <lineage>
        <taxon>Bacteria</taxon>
        <taxon>Pseudomonadati</taxon>
        <taxon>Pseudomonadota</taxon>
        <taxon>Alphaproteobacteria</taxon>
        <taxon>Hyphomicrobiales</taxon>
        <taxon>Rhizobiaceae</taxon>
        <taxon>Rhizobium/Agrobacterium group</taxon>
        <taxon>Rhizobium</taxon>
    </lineage>
</organism>
<evidence type="ECO:0000259" key="2">
    <source>
        <dbReference type="PROSITE" id="PS51384"/>
    </source>
</evidence>
<dbReference type="PANTHER" id="PTHR30157:SF0">
    <property type="entry name" value="NADPH-DEPENDENT FERRIC-CHELATE REDUCTASE"/>
    <property type="match status" value="1"/>
</dbReference>
<dbReference type="InterPro" id="IPR017938">
    <property type="entry name" value="Riboflavin_synthase-like_b-brl"/>
</dbReference>
<sequence length="259" mass="28310">MNLSTTPSMISSENQPPRIERVRHVLTRRTLTVSAIERVTPAMVRITLRGEDLAGFTSLSPDDHVKILLPSATGEEERRDYTPRRYDAETGSLAIDFALHEAGPATQWAMNAKVGDELQIGGPRGSAVMPATVKRWLLIGDETALPAIGRRIEEAAPDHVVTSLVAVADAGEKQVFETKASLNALWAYRSLAFASDAGPLLDLLKTVTIEPETFVWIAAEASVTRALRAEVERRGLPQGWLKAAGYWVMGKADAHEKFD</sequence>
<dbReference type="Pfam" id="PF04954">
    <property type="entry name" value="SIP"/>
    <property type="match status" value="1"/>
</dbReference>
<comment type="similarity">
    <text evidence="1">Belongs to the SIP oxidoreductase family.</text>
</comment>
<evidence type="ECO:0000313" key="4">
    <source>
        <dbReference type="Proteomes" id="UP001139089"/>
    </source>
</evidence>
<dbReference type="Gene3D" id="3.40.50.80">
    <property type="entry name" value="Nucleotide-binding domain of ferredoxin-NADP reductase (FNR) module"/>
    <property type="match status" value="1"/>
</dbReference>
<evidence type="ECO:0000313" key="3">
    <source>
        <dbReference type="EMBL" id="MCD7107712.1"/>
    </source>
</evidence>
<gene>
    <name evidence="3" type="ORF">LRX75_01540</name>
</gene>
<feature type="domain" description="FAD-binding FR-type" evidence="2">
    <location>
        <begin position="26"/>
        <end position="130"/>
    </location>
</feature>
<dbReference type="PROSITE" id="PS51384">
    <property type="entry name" value="FAD_FR"/>
    <property type="match status" value="1"/>
</dbReference>
<dbReference type="RefSeq" id="WP_231811444.1">
    <property type="nucleotide sequence ID" value="NZ_JAJOZR010000001.1"/>
</dbReference>
<dbReference type="PANTHER" id="PTHR30157">
    <property type="entry name" value="FERRIC REDUCTASE, NADPH-DEPENDENT"/>
    <property type="match status" value="1"/>
</dbReference>
<name>A0A9X1SYU1_9HYPH</name>
<dbReference type="InterPro" id="IPR013113">
    <property type="entry name" value="SIP_FAD-bd"/>
</dbReference>
<dbReference type="InterPro" id="IPR017927">
    <property type="entry name" value="FAD-bd_FR_type"/>
</dbReference>
<dbReference type="GO" id="GO:0016491">
    <property type="term" value="F:oxidoreductase activity"/>
    <property type="evidence" value="ECO:0007669"/>
    <property type="project" value="InterPro"/>
</dbReference>
<dbReference type="InterPro" id="IPR007037">
    <property type="entry name" value="SIP_rossman_dom"/>
</dbReference>
<evidence type="ECO:0000256" key="1">
    <source>
        <dbReference type="ARBA" id="ARBA00035644"/>
    </source>
</evidence>
<dbReference type="CDD" id="cd06193">
    <property type="entry name" value="siderophore_interacting"/>
    <property type="match status" value="1"/>
</dbReference>
<proteinExistence type="inferred from homology"/>
<protein>
    <submittedName>
        <fullName evidence="3">Siderophore-interacting protein</fullName>
    </submittedName>
</protein>
<dbReference type="Proteomes" id="UP001139089">
    <property type="component" value="Unassembled WGS sequence"/>
</dbReference>
<comment type="caution">
    <text evidence="3">The sequence shown here is derived from an EMBL/GenBank/DDBJ whole genome shotgun (WGS) entry which is preliminary data.</text>
</comment>
<accession>A0A9X1SYU1</accession>
<dbReference type="InterPro" id="IPR039261">
    <property type="entry name" value="FNR_nucleotide-bd"/>
</dbReference>
<dbReference type="InterPro" id="IPR039374">
    <property type="entry name" value="SIP_fam"/>
</dbReference>
<dbReference type="SUPFAM" id="SSF63380">
    <property type="entry name" value="Riboflavin synthase domain-like"/>
    <property type="match status" value="1"/>
</dbReference>
<dbReference type="Gene3D" id="2.40.30.10">
    <property type="entry name" value="Translation factors"/>
    <property type="match status" value="1"/>
</dbReference>